<protein>
    <submittedName>
        <fullName evidence="1">Uncharacterized protein</fullName>
    </submittedName>
</protein>
<sequence>MNEILKKIKYFFLSIKEKDLQDKLKKTTKKSFINKTSKKVIGGAADLILNSETLKLVEDVKNNVSAIVKKTNCNPDELLAYIKAAKTPVYKINNADKFLNIIKEEEGLIYEKRGFEALYLGFLTGQGVTFKTSPMFVLRDGVIDKFYMLHNFYRWYSLKSDLPGFEYDTQKKFKTFLFDNSEDLMKGLSLEAIISLQEAIARDQEATAFVLEYTKHTDGSKKVIEKIKNDGGANI</sequence>
<accession>A0A650EL11</accession>
<evidence type="ECO:0000313" key="1">
    <source>
        <dbReference type="EMBL" id="QGT49614.1"/>
    </source>
</evidence>
<name>A0A650EL11_9BACT</name>
<organism evidence="1">
    <name type="scientific">uncultured Candidatus Melainabacteria bacterium</name>
    <dbReference type="NCBI Taxonomy" id="2682970"/>
    <lineage>
        <taxon>Bacteria</taxon>
        <taxon>Bacillati</taxon>
        <taxon>Candidatus Melainabacteria</taxon>
        <taxon>environmental samples</taxon>
    </lineage>
</organism>
<dbReference type="EMBL" id="MN577570">
    <property type="protein sequence ID" value="QGT49614.1"/>
    <property type="molecule type" value="Genomic_DNA"/>
</dbReference>
<dbReference type="AlphaFoldDB" id="A0A650EL11"/>
<gene>
    <name evidence="1" type="ORF">Melaina855_0010</name>
</gene>
<proteinExistence type="predicted"/>
<reference evidence="1" key="1">
    <citation type="journal article" date="2020" name="J. ISSAAS">
        <title>Lactobacilli and other gastrointestinal microbiota of Peromyscus leucopus, reservoir host for agents of Lyme disease and other zoonoses in North America.</title>
        <authorList>
            <person name="Milovic A."/>
            <person name="Bassam K."/>
            <person name="Shao H."/>
            <person name="Chatzistamou I."/>
            <person name="Tufts D.M."/>
            <person name="Diuk-Wasser M."/>
            <person name="Barbour A.G."/>
        </authorList>
    </citation>
    <scope>NUCLEOTIDE SEQUENCE</scope>
    <source>
        <strain evidence="1">LL20</strain>
    </source>
</reference>